<evidence type="ECO:0000256" key="1">
    <source>
        <dbReference type="SAM" id="MobiDB-lite"/>
    </source>
</evidence>
<name>A0A0L6U846_9BASI</name>
<organism evidence="2 3">
    <name type="scientific">Puccinia sorghi</name>
    <dbReference type="NCBI Taxonomy" id="27349"/>
    <lineage>
        <taxon>Eukaryota</taxon>
        <taxon>Fungi</taxon>
        <taxon>Dikarya</taxon>
        <taxon>Basidiomycota</taxon>
        <taxon>Pucciniomycotina</taxon>
        <taxon>Pucciniomycetes</taxon>
        <taxon>Pucciniales</taxon>
        <taxon>Pucciniaceae</taxon>
        <taxon>Puccinia</taxon>
    </lineage>
</organism>
<feature type="compositionally biased region" description="Polar residues" evidence="1">
    <location>
        <begin position="17"/>
        <end position="28"/>
    </location>
</feature>
<feature type="region of interest" description="Disordered" evidence="1">
    <location>
        <begin position="17"/>
        <end position="44"/>
    </location>
</feature>
<dbReference type="VEuPathDB" id="FungiDB:VP01_889g9"/>
<reference evidence="2 3" key="1">
    <citation type="submission" date="2015-08" db="EMBL/GenBank/DDBJ databases">
        <title>Next Generation Sequencing and Analysis of the Genome of Puccinia sorghi L Schw, the Causal Agent of Maize Common Rust.</title>
        <authorList>
            <person name="Rochi L."/>
            <person name="Burguener G."/>
            <person name="Darino M."/>
            <person name="Turjanski A."/>
            <person name="Kreff E."/>
            <person name="Dieguez M.J."/>
            <person name="Sacco F."/>
        </authorList>
    </citation>
    <scope>NUCLEOTIDE SEQUENCE [LARGE SCALE GENOMIC DNA]</scope>
    <source>
        <strain evidence="2 3">RO10H11247</strain>
    </source>
</reference>
<dbReference type="AlphaFoldDB" id="A0A0L6U846"/>
<feature type="compositionally biased region" description="Polar residues" evidence="1">
    <location>
        <begin position="35"/>
        <end position="44"/>
    </location>
</feature>
<protein>
    <submittedName>
        <fullName evidence="2">Uncharacterized protein</fullName>
    </submittedName>
</protein>
<accession>A0A0L6U846</accession>
<evidence type="ECO:0000313" key="3">
    <source>
        <dbReference type="Proteomes" id="UP000037035"/>
    </source>
</evidence>
<dbReference type="EMBL" id="LAVV01014492">
    <property type="protein sequence ID" value="KNZ44724.1"/>
    <property type="molecule type" value="Genomic_DNA"/>
</dbReference>
<dbReference type="OrthoDB" id="3056461at2759"/>
<gene>
    <name evidence="2" type="ORF">VP01_889g9</name>
</gene>
<comment type="caution">
    <text evidence="2">The sequence shown here is derived from an EMBL/GenBank/DDBJ whole genome shotgun (WGS) entry which is preliminary data.</text>
</comment>
<sequence length="330" mass="37270">MICQLLANVGDISLNYKNGPTEVSQKGPTSKPHMSKNTQQSLHSTPTSIFSGVYGRNVPSLKKFYCQFSDAEQIQNIADSSSLPAMVPLTEIKTVKQLGVGCKNIEKGIVHVEETFVQYSRSCLAQMGLRIWCPNLEEPVDSLLNSDSTMSTITCLNGTLKKPRRVENSIPRRRRRPSKNLVKGYKFSVDQNFPMQYQKIISDIHSHRDDEYSTKHQIYVIKTLPFCSETANNFLHCLDKVMKNTNIAQSEIQIIFPSTSTTLNDTLKRNSVTNNSARSNGRKTLLNMTSPILLRINRTIQKAAMKIEMIVATVGRRLICWTPQARMKKI</sequence>
<dbReference type="Proteomes" id="UP000037035">
    <property type="component" value="Unassembled WGS sequence"/>
</dbReference>
<keyword evidence="3" id="KW-1185">Reference proteome</keyword>
<evidence type="ECO:0000313" key="2">
    <source>
        <dbReference type="EMBL" id="KNZ44724.1"/>
    </source>
</evidence>
<proteinExistence type="predicted"/>